<dbReference type="InterPro" id="IPR023214">
    <property type="entry name" value="HAD_sf"/>
</dbReference>
<name>A0A011U979_9HYPH</name>
<dbReference type="GO" id="GO:0060003">
    <property type="term" value="P:copper ion export"/>
    <property type="evidence" value="ECO:0007669"/>
    <property type="project" value="UniProtKB-ARBA"/>
</dbReference>
<dbReference type="PRINTS" id="PR00941">
    <property type="entry name" value="CDATPASE"/>
</dbReference>
<dbReference type="STRING" id="69279.BG36_13975"/>
<feature type="transmembrane region" description="Helical" evidence="13">
    <location>
        <begin position="240"/>
        <end position="258"/>
    </location>
</feature>
<dbReference type="NCBIfam" id="TIGR01525">
    <property type="entry name" value="ATPase-IB_hvy"/>
    <property type="match status" value="1"/>
</dbReference>
<dbReference type="eggNOG" id="COG2217">
    <property type="taxonomic scope" value="Bacteria"/>
</dbReference>
<keyword evidence="4 13" id="KW-0812">Transmembrane</keyword>
<dbReference type="InterPro" id="IPR018303">
    <property type="entry name" value="ATPase_P-typ_P_site"/>
</dbReference>
<dbReference type="InterPro" id="IPR059000">
    <property type="entry name" value="ATPase_P-type_domA"/>
</dbReference>
<evidence type="ECO:0000256" key="1">
    <source>
        <dbReference type="ARBA" id="ARBA00004651"/>
    </source>
</evidence>
<keyword evidence="5 13" id="KW-0479">Metal-binding</keyword>
<dbReference type="InterPro" id="IPR001757">
    <property type="entry name" value="P_typ_ATPase"/>
</dbReference>
<dbReference type="RefSeq" id="WP_084496578.1">
    <property type="nucleotide sequence ID" value="NZ_KK073901.1"/>
</dbReference>
<dbReference type="NCBIfam" id="TIGR01494">
    <property type="entry name" value="ATPase_P-type"/>
    <property type="match status" value="1"/>
</dbReference>
<sequence>MFSSLIATYRNPAERRKWLTLTSGLFIAVALIAWYGFGEANLWAPLMTIAAVLAGYDIALRAWASLRLRHLSIELLVIVAAIGALFIDNHWESAAVTFLFMLGAWLESRTMSRTRGALKALLDAAPVTATVLRDGQPVEIAAHEVQLGETVLVKAGQRLPVDGEVIEGMAAVNEAAITGEPIPAEKSLGSRVFAGTLAENGLLHLRATGVGGDTTLARIISRVEEAQEAKAPAQRMIETFGRWYTPAVFVMAIVSYAVTRNIELALTLLVVSCPGALVISTPVSVVAGIGRAARAGILIKGGEHLENAGRITALALDKTGTLTEGQPRLAEIIALDGHSKEDVLLWAGIAETGSSHPLGRPIIEAARAQGHLPTAEKLEEIAGMGLIAQHDGAQIAVGSHRLFDHLGITFDAQVKEGIASLHAQGHTVVIVAHQGKLAGLLGLADMARASAKPMIERLHKLGVHRVVMLTGDQRPAAEAIAAAVGVDEVHAAMMPDDKLERIRAMRKEGLKVAMVGDGINDAPALAAADISIAMGAGGSDIAIETADIALMTDDLGKIAEAMEISRATLRNMRQNLVIAVLTVFGLLAGVYAGSIHMAGGMLVHQLSVLIVILNGMRLLRVPATDKVRAKAGPEPQGKRVPA</sequence>
<keyword evidence="8" id="KW-1278">Translocase</keyword>
<dbReference type="SUPFAM" id="SSF56784">
    <property type="entry name" value="HAD-like"/>
    <property type="match status" value="1"/>
</dbReference>
<dbReference type="Pfam" id="PF00122">
    <property type="entry name" value="E1-E2_ATPase"/>
    <property type="match status" value="1"/>
</dbReference>
<dbReference type="InterPro" id="IPR023298">
    <property type="entry name" value="ATPase_P-typ_TM_dom_sf"/>
</dbReference>
<feature type="transmembrane region" description="Helical" evidence="13">
    <location>
        <begin position="264"/>
        <end position="290"/>
    </location>
</feature>
<dbReference type="InterPro" id="IPR044492">
    <property type="entry name" value="P_typ_ATPase_HD_dom"/>
</dbReference>
<keyword evidence="3 13" id="KW-1003">Cell membrane</keyword>
<dbReference type="PANTHER" id="PTHR48085">
    <property type="entry name" value="CADMIUM/ZINC-TRANSPORTING ATPASE HMA2-RELATED"/>
    <property type="match status" value="1"/>
</dbReference>
<dbReference type="GO" id="GO:0016463">
    <property type="term" value="F:P-type zinc transporter activity"/>
    <property type="evidence" value="ECO:0007669"/>
    <property type="project" value="UniProtKB-EC"/>
</dbReference>
<evidence type="ECO:0000256" key="6">
    <source>
        <dbReference type="ARBA" id="ARBA00022741"/>
    </source>
</evidence>
<accession>A0A011U979</accession>
<evidence type="ECO:0000256" key="12">
    <source>
        <dbReference type="ARBA" id="ARBA00047308"/>
    </source>
</evidence>
<dbReference type="Gene3D" id="2.70.150.10">
    <property type="entry name" value="Calcium-transporting ATPase, cytoplasmic transduction domain A"/>
    <property type="match status" value="1"/>
</dbReference>
<comment type="subcellular location">
    <subcellularLocation>
        <location evidence="1">Cell membrane</location>
        <topology evidence="1">Multi-pass membrane protein</topology>
    </subcellularLocation>
</comment>
<dbReference type="SUPFAM" id="SSF81665">
    <property type="entry name" value="Calcium ATPase, transmembrane domain M"/>
    <property type="match status" value="1"/>
</dbReference>
<proteinExistence type="inferred from homology"/>
<comment type="caution">
    <text evidence="15">The sequence shown here is derived from an EMBL/GenBank/DDBJ whole genome shotgun (WGS) entry which is preliminary data.</text>
</comment>
<dbReference type="Pfam" id="PF00702">
    <property type="entry name" value="Hydrolase"/>
    <property type="match status" value="1"/>
</dbReference>
<dbReference type="InterPro" id="IPR051014">
    <property type="entry name" value="Cation_Transport_ATPase_IB"/>
</dbReference>
<dbReference type="GO" id="GO:0005886">
    <property type="term" value="C:plasma membrane"/>
    <property type="evidence" value="ECO:0007669"/>
    <property type="project" value="UniProtKB-SubCell"/>
</dbReference>
<dbReference type="NCBIfam" id="TIGR01511">
    <property type="entry name" value="ATPase-IB1_Cu"/>
    <property type="match status" value="1"/>
</dbReference>
<reference evidence="15 16" key="1">
    <citation type="submission" date="2014-02" db="EMBL/GenBank/DDBJ databases">
        <title>Aquamicrobium defluvii Genome sequencing.</title>
        <authorList>
            <person name="Wang X."/>
        </authorList>
    </citation>
    <scope>NUCLEOTIDE SEQUENCE [LARGE SCALE GENOMIC DNA]</scope>
    <source>
        <strain evidence="15 16">W13Z1</strain>
    </source>
</reference>
<evidence type="ECO:0000313" key="15">
    <source>
        <dbReference type="EMBL" id="EXL02681.1"/>
    </source>
</evidence>
<dbReference type="EMBL" id="JENY01000029">
    <property type="protein sequence ID" value="EXL02681.1"/>
    <property type="molecule type" value="Genomic_DNA"/>
</dbReference>
<keyword evidence="9 13" id="KW-1133">Transmembrane helix</keyword>
<keyword evidence="6 13" id="KW-0547">Nucleotide-binding</keyword>
<evidence type="ECO:0000256" key="11">
    <source>
        <dbReference type="ARBA" id="ARBA00039097"/>
    </source>
</evidence>
<protein>
    <recommendedName>
        <fullName evidence="11">P-type Zn(2+) transporter</fullName>
        <ecNumber evidence="11">7.2.2.12</ecNumber>
    </recommendedName>
</protein>
<evidence type="ECO:0000256" key="8">
    <source>
        <dbReference type="ARBA" id="ARBA00022967"/>
    </source>
</evidence>
<dbReference type="InterPro" id="IPR027256">
    <property type="entry name" value="P-typ_ATPase_IB"/>
</dbReference>
<feature type="domain" description="P-type ATPase A" evidence="14">
    <location>
        <begin position="125"/>
        <end position="224"/>
    </location>
</feature>
<organism evidence="15 16">
    <name type="scientific">Aquamicrobium defluvii</name>
    <dbReference type="NCBI Taxonomy" id="69279"/>
    <lineage>
        <taxon>Bacteria</taxon>
        <taxon>Pseudomonadati</taxon>
        <taxon>Pseudomonadota</taxon>
        <taxon>Alphaproteobacteria</taxon>
        <taxon>Hyphomicrobiales</taxon>
        <taxon>Phyllobacteriaceae</taxon>
        <taxon>Aquamicrobium</taxon>
    </lineage>
</organism>
<dbReference type="HOGENOM" id="CLU_001771_6_4_5"/>
<evidence type="ECO:0000256" key="5">
    <source>
        <dbReference type="ARBA" id="ARBA00022723"/>
    </source>
</evidence>
<comment type="catalytic activity">
    <reaction evidence="12">
        <text>Zn(2+)(in) + ATP + H2O = Zn(2+)(out) + ADP + phosphate + H(+)</text>
        <dbReference type="Rhea" id="RHEA:20621"/>
        <dbReference type="ChEBI" id="CHEBI:15377"/>
        <dbReference type="ChEBI" id="CHEBI:15378"/>
        <dbReference type="ChEBI" id="CHEBI:29105"/>
        <dbReference type="ChEBI" id="CHEBI:30616"/>
        <dbReference type="ChEBI" id="CHEBI:43474"/>
        <dbReference type="ChEBI" id="CHEBI:456216"/>
        <dbReference type="EC" id="7.2.2.12"/>
    </reaction>
</comment>
<dbReference type="GO" id="GO:0016887">
    <property type="term" value="F:ATP hydrolysis activity"/>
    <property type="evidence" value="ECO:0007669"/>
    <property type="project" value="InterPro"/>
</dbReference>
<dbReference type="PANTHER" id="PTHR48085:SF5">
    <property type="entry name" value="CADMIUM_ZINC-TRANSPORTING ATPASE HMA4-RELATED"/>
    <property type="match status" value="1"/>
</dbReference>
<keyword evidence="15" id="KW-0378">Hydrolase</keyword>
<dbReference type="Gene3D" id="3.40.50.1000">
    <property type="entry name" value="HAD superfamily/HAD-like"/>
    <property type="match status" value="1"/>
</dbReference>
<dbReference type="EC" id="7.2.2.12" evidence="11"/>
<evidence type="ECO:0000256" key="3">
    <source>
        <dbReference type="ARBA" id="ARBA00022475"/>
    </source>
</evidence>
<dbReference type="GO" id="GO:0046872">
    <property type="term" value="F:metal ion binding"/>
    <property type="evidence" value="ECO:0007669"/>
    <property type="project" value="UniProtKB-KW"/>
</dbReference>
<feature type="transmembrane region" description="Helical" evidence="13">
    <location>
        <begin position="576"/>
        <end position="595"/>
    </location>
</feature>
<feature type="transmembrane region" description="Helical" evidence="13">
    <location>
        <begin position="71"/>
        <end position="87"/>
    </location>
</feature>
<dbReference type="SFLD" id="SFLDS00003">
    <property type="entry name" value="Haloacid_Dehalogenase"/>
    <property type="match status" value="1"/>
</dbReference>
<dbReference type="FunFam" id="2.70.150.10:FF:000020">
    <property type="entry name" value="Copper-exporting P-type ATPase A"/>
    <property type="match status" value="1"/>
</dbReference>
<evidence type="ECO:0000256" key="2">
    <source>
        <dbReference type="ARBA" id="ARBA00006024"/>
    </source>
</evidence>
<dbReference type="InterPro" id="IPR008250">
    <property type="entry name" value="ATPase_P-typ_transduc_dom_A_sf"/>
</dbReference>
<evidence type="ECO:0000256" key="4">
    <source>
        <dbReference type="ARBA" id="ARBA00022692"/>
    </source>
</evidence>
<feature type="transmembrane region" description="Helical" evidence="13">
    <location>
        <begin position="43"/>
        <end position="64"/>
    </location>
</feature>
<dbReference type="SFLD" id="SFLDF00027">
    <property type="entry name" value="p-type_atpase"/>
    <property type="match status" value="1"/>
</dbReference>
<dbReference type="PROSITE" id="PS00154">
    <property type="entry name" value="ATPASE_E1_E2"/>
    <property type="match status" value="1"/>
</dbReference>
<comment type="similarity">
    <text evidence="2 13">Belongs to the cation transport ATPase (P-type) (TC 3.A.3) family. Type IB subfamily.</text>
</comment>
<evidence type="ECO:0000259" key="14">
    <source>
        <dbReference type="Pfam" id="PF00122"/>
    </source>
</evidence>
<dbReference type="Gene3D" id="3.40.1110.10">
    <property type="entry name" value="Calcium-transporting ATPase, cytoplasmic domain N"/>
    <property type="match status" value="1"/>
</dbReference>
<dbReference type="Proteomes" id="UP000019849">
    <property type="component" value="Unassembled WGS sequence"/>
</dbReference>
<dbReference type="SUPFAM" id="SSF81653">
    <property type="entry name" value="Calcium ATPase, transduction domain A"/>
    <property type="match status" value="1"/>
</dbReference>
<dbReference type="PRINTS" id="PR00119">
    <property type="entry name" value="CATATPASE"/>
</dbReference>
<keyword evidence="7 13" id="KW-0067">ATP-binding</keyword>
<keyword evidence="10 13" id="KW-0472">Membrane</keyword>
<dbReference type="PATRIC" id="fig|69279.3.peg.3886"/>
<gene>
    <name evidence="15" type="ORF">BG36_13975</name>
</gene>
<feature type="transmembrane region" description="Helical" evidence="13">
    <location>
        <begin position="93"/>
        <end position="111"/>
    </location>
</feature>
<dbReference type="GO" id="GO:0005524">
    <property type="term" value="F:ATP binding"/>
    <property type="evidence" value="ECO:0007669"/>
    <property type="project" value="UniProtKB-UniRule"/>
</dbReference>
<evidence type="ECO:0000256" key="10">
    <source>
        <dbReference type="ARBA" id="ARBA00023136"/>
    </source>
</evidence>
<evidence type="ECO:0000256" key="13">
    <source>
        <dbReference type="RuleBase" id="RU362081"/>
    </source>
</evidence>
<feature type="transmembrane region" description="Helical" evidence="13">
    <location>
        <begin position="18"/>
        <end position="37"/>
    </location>
</feature>
<evidence type="ECO:0000256" key="7">
    <source>
        <dbReference type="ARBA" id="ARBA00022840"/>
    </source>
</evidence>
<dbReference type="InterPro" id="IPR023299">
    <property type="entry name" value="ATPase_P-typ_cyto_dom_N"/>
</dbReference>
<feature type="transmembrane region" description="Helical" evidence="13">
    <location>
        <begin position="601"/>
        <end position="619"/>
    </location>
</feature>
<evidence type="ECO:0000256" key="9">
    <source>
        <dbReference type="ARBA" id="ARBA00022989"/>
    </source>
</evidence>
<dbReference type="SFLD" id="SFLDG00002">
    <property type="entry name" value="C1.7:_P-type_atpase_like"/>
    <property type="match status" value="1"/>
</dbReference>
<dbReference type="InterPro" id="IPR036412">
    <property type="entry name" value="HAD-like_sf"/>
</dbReference>
<dbReference type="CDD" id="cd02079">
    <property type="entry name" value="P-type_ATPase_HM"/>
    <property type="match status" value="1"/>
</dbReference>
<evidence type="ECO:0000313" key="16">
    <source>
        <dbReference type="Proteomes" id="UP000019849"/>
    </source>
</evidence>
<dbReference type="AlphaFoldDB" id="A0A011U979"/>